<keyword evidence="4" id="KW-1185">Reference proteome</keyword>
<accession>A0A8H5BFI4</accession>
<comment type="caution">
    <text evidence="3">The sequence shown here is derived from an EMBL/GenBank/DDBJ whole genome shotgun (WGS) entry which is preliminary data.</text>
</comment>
<protein>
    <submittedName>
        <fullName evidence="3">Uncharacterized protein</fullName>
    </submittedName>
</protein>
<evidence type="ECO:0000256" key="1">
    <source>
        <dbReference type="ARBA" id="ARBA00009303"/>
    </source>
</evidence>
<evidence type="ECO:0000256" key="2">
    <source>
        <dbReference type="SAM" id="MobiDB-lite"/>
    </source>
</evidence>
<dbReference type="InterPro" id="IPR033909">
    <property type="entry name" value="RNR_small"/>
</dbReference>
<dbReference type="SUPFAM" id="SSF47240">
    <property type="entry name" value="Ferritin-like"/>
    <property type="match status" value="1"/>
</dbReference>
<dbReference type="AlphaFoldDB" id="A0A8H5BFI4"/>
<name>A0A8H5BFI4_9AGAR</name>
<dbReference type="Pfam" id="PF00268">
    <property type="entry name" value="Ribonuc_red_sm"/>
    <property type="match status" value="1"/>
</dbReference>
<dbReference type="CDD" id="cd01049">
    <property type="entry name" value="RNRR2"/>
    <property type="match status" value="1"/>
</dbReference>
<evidence type="ECO:0000313" key="3">
    <source>
        <dbReference type="EMBL" id="KAF5322128.1"/>
    </source>
</evidence>
<dbReference type="GO" id="GO:0009263">
    <property type="term" value="P:deoxyribonucleotide biosynthetic process"/>
    <property type="evidence" value="ECO:0007669"/>
    <property type="project" value="InterPro"/>
</dbReference>
<dbReference type="OrthoDB" id="10248373at2759"/>
<dbReference type="Gene3D" id="1.10.620.20">
    <property type="entry name" value="Ribonucleotide Reductase, subunit A"/>
    <property type="match status" value="1"/>
</dbReference>
<dbReference type="InterPro" id="IPR009078">
    <property type="entry name" value="Ferritin-like_SF"/>
</dbReference>
<reference evidence="3 4" key="1">
    <citation type="journal article" date="2020" name="ISME J.">
        <title>Uncovering the hidden diversity of litter-decomposition mechanisms in mushroom-forming fungi.</title>
        <authorList>
            <person name="Floudas D."/>
            <person name="Bentzer J."/>
            <person name="Ahren D."/>
            <person name="Johansson T."/>
            <person name="Persson P."/>
            <person name="Tunlid A."/>
        </authorList>
    </citation>
    <scope>NUCLEOTIDE SEQUENCE [LARGE SCALE GENOMIC DNA]</scope>
    <source>
        <strain evidence="3 4">CBS 101986</strain>
    </source>
</reference>
<sequence length="403" mass="45991">MATLSIPRPSSPAPTPSKKLAASMSSLEFDTPISKKAIIDDAKLPQSPPSETDEPVVTKSTVARKYVGEVDLPESEEPLLKESKRRFVLFPIQFHEIWQAYKKAEASFWTAEEMDLSKDLHDWNNKLNDNERHFISHVLAFFAASDGIVNENLNERFSAEVQVAEARCFYGFQIMMENIHSETYSLLIDTYIKDPVQREYLFDAIETVPCIKRKAEWAIKWIEDKESSFGERLVAFAAVEGIFFSGSFASIFWLKKRGLMPGLTFSNELISRDEGMHTDFACLLFSHLKRRPHPDTILEIITEAVKIEQEFLTDALPVKLIGMNAELMCQYIQFVADRLLVSLGNEKHYNSTNPFDFMDMISLQGKTNFFEKRVSDYSLASVNHNDSGTNKSSSKLFNLDEDF</sequence>
<dbReference type="InterPro" id="IPR030475">
    <property type="entry name" value="RNR_small_AS"/>
</dbReference>
<dbReference type="GO" id="GO:0016491">
    <property type="term" value="F:oxidoreductase activity"/>
    <property type="evidence" value="ECO:0007669"/>
    <property type="project" value="InterPro"/>
</dbReference>
<dbReference type="PROSITE" id="PS00368">
    <property type="entry name" value="RIBORED_SMALL"/>
    <property type="match status" value="1"/>
</dbReference>
<dbReference type="InterPro" id="IPR012348">
    <property type="entry name" value="RNR-like"/>
</dbReference>
<comment type="similarity">
    <text evidence="1">Belongs to the ribonucleoside diphosphate reductase small chain family.</text>
</comment>
<gene>
    <name evidence="3" type="ORF">D9619_000521</name>
</gene>
<feature type="region of interest" description="Disordered" evidence="2">
    <location>
        <begin position="1"/>
        <end position="24"/>
    </location>
</feature>
<feature type="region of interest" description="Disordered" evidence="2">
    <location>
        <begin position="39"/>
        <end position="58"/>
    </location>
</feature>
<dbReference type="PANTHER" id="PTHR23409">
    <property type="entry name" value="RIBONUCLEOSIDE-DIPHOSPHATE REDUCTASE SMALL CHAIN"/>
    <property type="match status" value="1"/>
</dbReference>
<dbReference type="EMBL" id="JAACJJ010000028">
    <property type="protein sequence ID" value="KAF5322128.1"/>
    <property type="molecule type" value="Genomic_DNA"/>
</dbReference>
<organism evidence="3 4">
    <name type="scientific">Psilocybe cf. subviscida</name>
    <dbReference type="NCBI Taxonomy" id="2480587"/>
    <lineage>
        <taxon>Eukaryota</taxon>
        <taxon>Fungi</taxon>
        <taxon>Dikarya</taxon>
        <taxon>Basidiomycota</taxon>
        <taxon>Agaricomycotina</taxon>
        <taxon>Agaricomycetes</taxon>
        <taxon>Agaricomycetidae</taxon>
        <taxon>Agaricales</taxon>
        <taxon>Agaricineae</taxon>
        <taxon>Strophariaceae</taxon>
        <taxon>Psilocybe</taxon>
    </lineage>
</organism>
<dbReference type="PANTHER" id="PTHR23409:SF18">
    <property type="entry name" value="RIBONUCLEOSIDE-DIPHOSPHATE REDUCTASE SUBUNIT M2"/>
    <property type="match status" value="1"/>
</dbReference>
<dbReference type="InterPro" id="IPR000358">
    <property type="entry name" value="RNR_small_fam"/>
</dbReference>
<evidence type="ECO:0000313" key="4">
    <source>
        <dbReference type="Proteomes" id="UP000567179"/>
    </source>
</evidence>
<dbReference type="Proteomes" id="UP000567179">
    <property type="component" value="Unassembled WGS sequence"/>
</dbReference>
<proteinExistence type="inferred from homology"/>